<dbReference type="OrthoDB" id="190583at2"/>
<gene>
    <name evidence="1" type="ORF">DL238_10560</name>
</gene>
<organism evidence="1 2">
    <name type="scientific">Alteriqipengyuania lutimaris</name>
    <dbReference type="NCBI Taxonomy" id="1538146"/>
    <lineage>
        <taxon>Bacteria</taxon>
        <taxon>Pseudomonadati</taxon>
        <taxon>Pseudomonadota</taxon>
        <taxon>Alphaproteobacteria</taxon>
        <taxon>Sphingomonadales</taxon>
        <taxon>Erythrobacteraceae</taxon>
        <taxon>Alteriqipengyuania</taxon>
    </lineage>
</organism>
<sequence>MKPHPTTPPMEVSAISVTMMRLMGGELLLRYRINNAARVVVPRGYAHRSAEDLWRRTCLEFFLYDQNGRYREFNFAPAGDWAAFRFASYRKLIGDYVPETAPQIEYQRGPQVITVSVRLPARLLDGVRSASLCAVIEEEGGHHSLWSIAHRRDEPDFHDPMSFAIRFGCSEAPKPKQALQHA</sequence>
<comment type="caution">
    <text evidence="1">The sequence shown here is derived from an EMBL/GenBank/DDBJ whole genome shotgun (WGS) entry which is preliminary data.</text>
</comment>
<proteinExistence type="predicted"/>
<evidence type="ECO:0008006" key="3">
    <source>
        <dbReference type="Google" id="ProtNLM"/>
    </source>
</evidence>
<dbReference type="CDD" id="cd09627">
    <property type="entry name" value="DOMON_murB_like"/>
    <property type="match status" value="1"/>
</dbReference>
<dbReference type="EMBL" id="QRBB01000001">
    <property type="protein sequence ID" value="RDS77996.1"/>
    <property type="molecule type" value="Genomic_DNA"/>
</dbReference>
<evidence type="ECO:0000313" key="1">
    <source>
        <dbReference type="EMBL" id="RDS77996.1"/>
    </source>
</evidence>
<reference evidence="1 2" key="1">
    <citation type="submission" date="2018-07" db="EMBL/GenBank/DDBJ databases">
        <title>Erythrobacter nanhaiensis sp. nov., a novel member of the genus Erythrobacter isolated from the South China Sea.</title>
        <authorList>
            <person name="Chen X."/>
            <person name="Liu J."/>
        </authorList>
    </citation>
    <scope>NUCLEOTIDE SEQUENCE [LARGE SCALE GENOMIC DNA]</scope>
    <source>
        <strain evidence="1 2">S-5</strain>
    </source>
</reference>
<name>A0A395LLT0_9SPHN</name>
<dbReference type="Proteomes" id="UP000254101">
    <property type="component" value="Unassembled WGS sequence"/>
</dbReference>
<protein>
    <recommendedName>
        <fullName evidence="3">DOMON-like domain-containing protein</fullName>
    </recommendedName>
</protein>
<keyword evidence="2" id="KW-1185">Reference proteome</keyword>
<dbReference type="AlphaFoldDB" id="A0A395LLT0"/>
<accession>A0A395LLT0</accession>
<dbReference type="Gene3D" id="2.60.40.1190">
    <property type="match status" value="1"/>
</dbReference>
<evidence type="ECO:0000313" key="2">
    <source>
        <dbReference type="Proteomes" id="UP000254101"/>
    </source>
</evidence>